<dbReference type="PATRIC" id="fig|520764.3.peg.573"/>
<keyword evidence="7 9" id="KW-0234">DNA repair</keyword>
<gene>
    <name evidence="12" type="primary">recN</name>
    <name evidence="12" type="ORF">AN618_05430</name>
</gene>
<evidence type="ECO:0000256" key="8">
    <source>
        <dbReference type="ARBA" id="ARBA00033408"/>
    </source>
</evidence>
<dbReference type="GO" id="GO:0004820">
    <property type="term" value="F:glycine-tRNA ligase activity"/>
    <property type="evidence" value="ECO:0007669"/>
    <property type="project" value="InterPro"/>
</dbReference>
<proteinExistence type="inferred from homology"/>
<dbReference type="InterPro" id="IPR006194">
    <property type="entry name" value="Gly-tRNA-synth_heterodimer"/>
</dbReference>
<dbReference type="RefSeq" id="WP_066351752.1">
    <property type="nucleotide sequence ID" value="NZ_LOED01000004.1"/>
</dbReference>
<evidence type="ECO:0000256" key="4">
    <source>
        <dbReference type="ARBA" id="ARBA00022741"/>
    </source>
</evidence>
<dbReference type="STRING" id="520764.AN618_05430"/>
<dbReference type="GO" id="GO:0006426">
    <property type="term" value="P:glycyl-tRNA aminoacylation"/>
    <property type="evidence" value="ECO:0007669"/>
    <property type="project" value="InterPro"/>
</dbReference>
<sequence>MLLKLIVKDFALIDDVEIEFKEGLNVLTGETGAGKSIIIDAIGMILGERASSEYVRAGKEFSVIEAIFEYDNTIIDNILAEMGIEQEDNLLIISRKITQQGKNYCRINGTSVPVSTLKSIGKYLVDIHGQHQHQSLLNPEKHLEMLDLLGGEEIQEKKDKVRSLYKKILDTENKLKDLIKARDEFLKYKEQLQFEVDELEKAQLKPGEDSILERELEILEHSDKILRSLSFSLLTLYEGDENNPAVIDNVAKVINVLEEVVDYFSPIKKDLDSLRNILYELEDVVSDLRDHSKTIDFEPGKLDEIQARISFLNRLKSKYNKSIDELIKYKEQAASKLDEALNIDEEIIKLENSLEILKQDYIKSALELHELRKTIASTFEKNISKELKDLGMKDVKFSVDINWIESEEGVEVKNKTVKIGERGLDTVEFLISTNPGEPLKPLAKIVSGGEASRILLALKSILAQIDNIPCLIFDEIDVGIGGRMSQIVGEKLFKISRNHQVLCVTHSPQIASLGDAHFCINKISNNDRTFTTVKEIKGEERIKEISRMLGGTEITDKTIAHAKEMLEMAEKIKRKY</sequence>
<dbReference type="PIRSF" id="PIRSF003128">
    <property type="entry name" value="RecN"/>
    <property type="match status" value="1"/>
</dbReference>
<keyword evidence="6" id="KW-0067">ATP-binding</keyword>
<feature type="domain" description="RecF/RecN/SMC N-terminal" evidence="11">
    <location>
        <begin position="2"/>
        <end position="522"/>
    </location>
</feature>
<keyword evidence="5 9" id="KW-0227">DNA damage</keyword>
<dbReference type="GO" id="GO:0006281">
    <property type="term" value="P:DNA repair"/>
    <property type="evidence" value="ECO:0007669"/>
    <property type="project" value="UniProtKB-KW"/>
</dbReference>
<organism evidence="12 13">
    <name type="scientific">Fervidicola ferrireducens</name>
    <dbReference type="NCBI Taxonomy" id="520764"/>
    <lineage>
        <taxon>Bacteria</taxon>
        <taxon>Bacillati</taxon>
        <taxon>Bacillota</taxon>
        <taxon>Clostridia</taxon>
        <taxon>Thermosediminibacterales</taxon>
        <taxon>Thermosediminibacteraceae</taxon>
        <taxon>Fervidicola</taxon>
    </lineage>
</organism>
<dbReference type="CDD" id="cd03241">
    <property type="entry name" value="ABC_RecN"/>
    <property type="match status" value="2"/>
</dbReference>
<name>A0A140LC76_9FIRM</name>
<comment type="caution">
    <text evidence="12">The sequence shown here is derived from an EMBL/GenBank/DDBJ whole genome shotgun (WGS) entry which is preliminary data.</text>
</comment>
<protein>
    <recommendedName>
        <fullName evidence="3 9">DNA repair protein RecN</fullName>
    </recommendedName>
    <alternativeName>
        <fullName evidence="8 9">Recombination protein N</fullName>
    </alternativeName>
</protein>
<dbReference type="GO" id="GO:0043590">
    <property type="term" value="C:bacterial nucleoid"/>
    <property type="evidence" value="ECO:0007669"/>
    <property type="project" value="TreeGrafter"/>
</dbReference>
<dbReference type="AlphaFoldDB" id="A0A140LC76"/>
<dbReference type="GO" id="GO:0005524">
    <property type="term" value="F:ATP binding"/>
    <property type="evidence" value="ECO:0007669"/>
    <property type="project" value="UniProtKB-KW"/>
</dbReference>
<evidence type="ECO:0000256" key="6">
    <source>
        <dbReference type="ARBA" id="ARBA00022840"/>
    </source>
</evidence>
<comment type="function">
    <text evidence="1 9">May be involved in recombinational repair of damaged DNA.</text>
</comment>
<feature type="coiled-coil region" evidence="10">
    <location>
        <begin position="312"/>
        <end position="360"/>
    </location>
</feature>
<dbReference type="NCBIfam" id="TIGR00634">
    <property type="entry name" value="recN"/>
    <property type="match status" value="1"/>
</dbReference>
<comment type="similarity">
    <text evidence="2 9">Belongs to the RecN family.</text>
</comment>
<evidence type="ECO:0000256" key="10">
    <source>
        <dbReference type="SAM" id="Coils"/>
    </source>
</evidence>
<dbReference type="FunCoup" id="A0A140LC76">
    <property type="interactions" value="281"/>
</dbReference>
<evidence type="ECO:0000256" key="5">
    <source>
        <dbReference type="ARBA" id="ARBA00022763"/>
    </source>
</evidence>
<dbReference type="Gene3D" id="3.40.50.300">
    <property type="entry name" value="P-loop containing nucleotide triphosphate hydrolases"/>
    <property type="match status" value="2"/>
</dbReference>
<dbReference type="FunFam" id="3.40.50.300:FF:000319">
    <property type="entry name" value="DNA repair protein RecN"/>
    <property type="match status" value="1"/>
</dbReference>
<evidence type="ECO:0000256" key="9">
    <source>
        <dbReference type="PIRNR" id="PIRNR003128"/>
    </source>
</evidence>
<dbReference type="InterPro" id="IPR027417">
    <property type="entry name" value="P-loop_NTPase"/>
</dbReference>
<evidence type="ECO:0000256" key="1">
    <source>
        <dbReference type="ARBA" id="ARBA00003618"/>
    </source>
</evidence>
<dbReference type="Proteomes" id="UP000070427">
    <property type="component" value="Unassembled WGS sequence"/>
</dbReference>
<dbReference type="InParanoid" id="A0A140LC76"/>
<dbReference type="InterPro" id="IPR004604">
    <property type="entry name" value="DNA_recomb/repair_RecN"/>
</dbReference>
<dbReference type="GO" id="GO:0006310">
    <property type="term" value="P:DNA recombination"/>
    <property type="evidence" value="ECO:0007669"/>
    <property type="project" value="InterPro"/>
</dbReference>
<dbReference type="Pfam" id="PF02463">
    <property type="entry name" value="SMC_N"/>
    <property type="match status" value="1"/>
</dbReference>
<dbReference type="SUPFAM" id="SSF52540">
    <property type="entry name" value="P-loop containing nucleoside triphosphate hydrolases"/>
    <property type="match status" value="1"/>
</dbReference>
<keyword evidence="4" id="KW-0547">Nucleotide-binding</keyword>
<evidence type="ECO:0000313" key="12">
    <source>
        <dbReference type="EMBL" id="KXG78151.1"/>
    </source>
</evidence>
<accession>A0A140LC76</accession>
<reference evidence="12 13" key="1">
    <citation type="submission" date="2015-12" db="EMBL/GenBank/DDBJ databases">
        <title>Draft genome sequnece of Fervidicola ferrireducens strain Y170.</title>
        <authorList>
            <person name="Patel B.K."/>
        </authorList>
    </citation>
    <scope>NUCLEOTIDE SEQUENCE [LARGE SCALE GENOMIC DNA]</scope>
    <source>
        <strain evidence="12 13">Y170</strain>
    </source>
</reference>
<dbReference type="PROSITE" id="PS50861">
    <property type="entry name" value="AA_TRNA_LIGASE_II_GLYAB"/>
    <property type="match status" value="1"/>
</dbReference>
<keyword evidence="10" id="KW-0175">Coiled coil</keyword>
<evidence type="ECO:0000313" key="13">
    <source>
        <dbReference type="Proteomes" id="UP000070427"/>
    </source>
</evidence>
<evidence type="ECO:0000256" key="2">
    <source>
        <dbReference type="ARBA" id="ARBA00009441"/>
    </source>
</evidence>
<dbReference type="FunFam" id="3.40.50.300:FF:000356">
    <property type="entry name" value="DNA repair protein RecN"/>
    <property type="match status" value="1"/>
</dbReference>
<dbReference type="PANTHER" id="PTHR11059">
    <property type="entry name" value="DNA REPAIR PROTEIN RECN"/>
    <property type="match status" value="1"/>
</dbReference>
<dbReference type="OrthoDB" id="9806954at2"/>
<evidence type="ECO:0000256" key="3">
    <source>
        <dbReference type="ARBA" id="ARBA00021315"/>
    </source>
</evidence>
<dbReference type="GO" id="GO:0009432">
    <property type="term" value="P:SOS response"/>
    <property type="evidence" value="ECO:0007669"/>
    <property type="project" value="TreeGrafter"/>
</dbReference>
<dbReference type="GO" id="GO:0005737">
    <property type="term" value="C:cytoplasm"/>
    <property type="evidence" value="ECO:0007669"/>
    <property type="project" value="InterPro"/>
</dbReference>
<evidence type="ECO:0000256" key="7">
    <source>
        <dbReference type="ARBA" id="ARBA00023204"/>
    </source>
</evidence>
<evidence type="ECO:0000259" key="11">
    <source>
        <dbReference type="Pfam" id="PF02463"/>
    </source>
</evidence>
<dbReference type="PANTHER" id="PTHR11059:SF0">
    <property type="entry name" value="DNA REPAIR PROTEIN RECN"/>
    <property type="match status" value="1"/>
</dbReference>
<dbReference type="InterPro" id="IPR003395">
    <property type="entry name" value="RecF/RecN/SMC_N"/>
</dbReference>
<keyword evidence="13" id="KW-1185">Reference proteome</keyword>
<dbReference type="EMBL" id="LOED01000004">
    <property type="protein sequence ID" value="KXG78151.1"/>
    <property type="molecule type" value="Genomic_DNA"/>
</dbReference>